<evidence type="ECO:0000256" key="4">
    <source>
        <dbReference type="SAM" id="MobiDB-lite"/>
    </source>
</evidence>
<dbReference type="InterPro" id="IPR034577">
    <property type="entry name" value="NIMIN-2"/>
</dbReference>
<evidence type="ECO:0000256" key="1">
    <source>
        <dbReference type="ARBA" id="ARBA00004123"/>
    </source>
</evidence>
<organism evidence="5 6">
    <name type="scientific">Herrania umbratica</name>
    <dbReference type="NCBI Taxonomy" id="108875"/>
    <lineage>
        <taxon>Eukaryota</taxon>
        <taxon>Viridiplantae</taxon>
        <taxon>Streptophyta</taxon>
        <taxon>Embryophyta</taxon>
        <taxon>Tracheophyta</taxon>
        <taxon>Spermatophyta</taxon>
        <taxon>Magnoliopsida</taxon>
        <taxon>eudicotyledons</taxon>
        <taxon>Gunneridae</taxon>
        <taxon>Pentapetalae</taxon>
        <taxon>rosids</taxon>
        <taxon>malvids</taxon>
        <taxon>Malvales</taxon>
        <taxon>Malvaceae</taxon>
        <taxon>Byttnerioideae</taxon>
        <taxon>Herrania</taxon>
    </lineage>
</organism>
<comment type="subcellular location">
    <subcellularLocation>
        <location evidence="1">Nucleus</location>
    </subcellularLocation>
</comment>
<evidence type="ECO:0000256" key="3">
    <source>
        <dbReference type="ARBA" id="ARBA00023242"/>
    </source>
</evidence>
<feature type="region of interest" description="Disordered" evidence="4">
    <location>
        <begin position="59"/>
        <end position="105"/>
    </location>
</feature>
<keyword evidence="3" id="KW-0539">Nucleus</keyword>
<dbReference type="AlphaFoldDB" id="A0A6J1BK33"/>
<dbReference type="OrthoDB" id="1098796at2759"/>
<dbReference type="Proteomes" id="UP000504621">
    <property type="component" value="Unplaced"/>
</dbReference>
<reference evidence="6" key="1">
    <citation type="submission" date="2025-08" db="UniProtKB">
        <authorList>
            <consortium name="RefSeq"/>
        </authorList>
    </citation>
    <scope>IDENTIFICATION</scope>
    <source>
        <tissue evidence="6">Leaf</tissue>
    </source>
</reference>
<dbReference type="PANTHER" id="PTHR35735">
    <property type="entry name" value="PROTEIN NIM1-INTERACTING 2"/>
    <property type="match status" value="1"/>
</dbReference>
<dbReference type="InterPro" id="IPR031425">
    <property type="entry name" value="NPR1/NH1-interacting"/>
</dbReference>
<name>A0A6J1BK33_9ROSI</name>
<dbReference type="PANTHER" id="PTHR35735:SF8">
    <property type="entry name" value="PROTEIN NIM1-INTERACTING 2"/>
    <property type="match status" value="1"/>
</dbReference>
<dbReference type="Pfam" id="PF15699">
    <property type="entry name" value="NPR1_interact"/>
    <property type="match status" value="1"/>
</dbReference>
<proteinExistence type="inferred from homology"/>
<dbReference type="GO" id="GO:0005634">
    <property type="term" value="C:nucleus"/>
    <property type="evidence" value="ECO:0007669"/>
    <property type="project" value="UniProtKB-SubCell"/>
</dbReference>
<feature type="compositionally biased region" description="Basic and acidic residues" evidence="4">
    <location>
        <begin position="77"/>
        <end position="90"/>
    </location>
</feature>
<evidence type="ECO:0000256" key="2">
    <source>
        <dbReference type="ARBA" id="ARBA00009937"/>
    </source>
</evidence>
<keyword evidence="5" id="KW-1185">Reference proteome</keyword>
<sequence>MESEKRKRGDDGEEEGKRANGGEANVTEEEEEEMEEFFAILKRIHVAVKYFEKANRGGRTLRGEGDWRPSFLLEDFGGDHDVKNERKREDSAEDSGLDLNLEPAS</sequence>
<feature type="region of interest" description="Disordered" evidence="4">
    <location>
        <begin position="1"/>
        <end position="34"/>
    </location>
</feature>
<dbReference type="GO" id="GO:0010112">
    <property type="term" value="P:regulation of systemic acquired resistance"/>
    <property type="evidence" value="ECO:0007669"/>
    <property type="project" value="InterPro"/>
</dbReference>
<feature type="compositionally biased region" description="Basic and acidic residues" evidence="4">
    <location>
        <begin position="1"/>
        <end position="20"/>
    </location>
</feature>
<protein>
    <submittedName>
        <fullName evidence="6">Protein NIM1-INTERACTING 2-like</fullName>
    </submittedName>
</protein>
<gene>
    <name evidence="6" type="primary">LOC110428410</name>
</gene>
<comment type="similarity">
    <text evidence="2">Belongs to the NPR1-interactor family.</text>
</comment>
<dbReference type="RefSeq" id="XP_021299932.1">
    <property type="nucleotide sequence ID" value="XM_021444257.1"/>
</dbReference>
<accession>A0A6J1BK33</accession>
<evidence type="ECO:0000313" key="5">
    <source>
        <dbReference type="Proteomes" id="UP000504621"/>
    </source>
</evidence>
<dbReference type="GeneID" id="110428410"/>
<evidence type="ECO:0000313" key="6">
    <source>
        <dbReference type="RefSeq" id="XP_021299932.1"/>
    </source>
</evidence>